<dbReference type="InterPro" id="IPR005135">
    <property type="entry name" value="Endo/exonuclease/phosphatase"/>
</dbReference>
<organism evidence="2 3">
    <name type="scientific">Carnegiea gigantea</name>
    <dbReference type="NCBI Taxonomy" id="171969"/>
    <lineage>
        <taxon>Eukaryota</taxon>
        <taxon>Viridiplantae</taxon>
        <taxon>Streptophyta</taxon>
        <taxon>Embryophyta</taxon>
        <taxon>Tracheophyta</taxon>
        <taxon>Spermatophyta</taxon>
        <taxon>Magnoliopsida</taxon>
        <taxon>eudicotyledons</taxon>
        <taxon>Gunneridae</taxon>
        <taxon>Pentapetalae</taxon>
        <taxon>Caryophyllales</taxon>
        <taxon>Cactineae</taxon>
        <taxon>Cactaceae</taxon>
        <taxon>Cactoideae</taxon>
        <taxon>Echinocereeae</taxon>
        <taxon>Carnegiea</taxon>
    </lineage>
</organism>
<comment type="caution">
    <text evidence="2">The sequence shown here is derived from an EMBL/GenBank/DDBJ whole genome shotgun (WGS) entry which is preliminary data.</text>
</comment>
<evidence type="ECO:0000313" key="2">
    <source>
        <dbReference type="EMBL" id="KAJ8444596.1"/>
    </source>
</evidence>
<proteinExistence type="predicted"/>
<dbReference type="PANTHER" id="PTHR31286:SF165">
    <property type="entry name" value="DUF4283 DOMAIN-CONTAINING PROTEIN"/>
    <property type="match status" value="1"/>
</dbReference>
<protein>
    <recommendedName>
        <fullName evidence="1">Endonuclease/exonuclease/phosphatase domain-containing protein</fullName>
    </recommendedName>
</protein>
<name>A0A9Q1KHR3_9CARY</name>
<dbReference type="Proteomes" id="UP001153076">
    <property type="component" value="Unassembled WGS sequence"/>
</dbReference>
<dbReference type="EMBL" id="JAKOGI010000093">
    <property type="protein sequence ID" value="KAJ8444596.1"/>
    <property type="molecule type" value="Genomic_DNA"/>
</dbReference>
<sequence>MKGFLNRIWANHSIDKIIYVHKGVVLVCFAQFQDKVAVEKRGFYFFDSKPMLVAESLSKIGSILGIPIKTDKFTKDRQVIHYARLLVEMPIDGPFLNHIEFFNEDEPVTYEWILTKCSHCAMMGHTEDVCKKKGVIRTEWRKIQKSSTPCQPNSECTQVPQPTADPTNQLKNVGLVGLLETKIKSQNVNKIAGNIFRGWEWANNSSISNGRIWHATRKRFHITFISGHNHESQRQPLWEALHQISLSTHGAWCLLGDFNTILSKEDRYGGNHVEDHHIQELTNFMANCEVLEMPSSGAFFTWTNKTIWSKIDRLFINSIWHEVFDYTLATVLPRGLSDHSPILI</sequence>
<evidence type="ECO:0000259" key="1">
    <source>
        <dbReference type="Pfam" id="PF03372"/>
    </source>
</evidence>
<dbReference type="InterPro" id="IPR040256">
    <property type="entry name" value="At4g02000-like"/>
</dbReference>
<dbReference type="OrthoDB" id="1748181at2759"/>
<dbReference type="AlphaFoldDB" id="A0A9Q1KHR3"/>
<dbReference type="SUPFAM" id="SSF56219">
    <property type="entry name" value="DNase I-like"/>
    <property type="match status" value="1"/>
</dbReference>
<dbReference type="PANTHER" id="PTHR31286">
    <property type="entry name" value="GLYCINE-RICH CELL WALL STRUCTURAL PROTEIN 1.8-LIKE"/>
    <property type="match status" value="1"/>
</dbReference>
<dbReference type="InterPro" id="IPR036691">
    <property type="entry name" value="Endo/exonu/phosph_ase_sf"/>
</dbReference>
<keyword evidence="3" id="KW-1185">Reference proteome</keyword>
<dbReference type="Pfam" id="PF03372">
    <property type="entry name" value="Exo_endo_phos"/>
    <property type="match status" value="1"/>
</dbReference>
<feature type="domain" description="Endonuclease/exonuclease/phosphatase" evidence="1">
    <location>
        <begin position="223"/>
        <end position="339"/>
    </location>
</feature>
<evidence type="ECO:0000313" key="3">
    <source>
        <dbReference type="Proteomes" id="UP001153076"/>
    </source>
</evidence>
<dbReference type="Gene3D" id="3.60.10.10">
    <property type="entry name" value="Endonuclease/exonuclease/phosphatase"/>
    <property type="match status" value="1"/>
</dbReference>
<accession>A0A9Q1KHR3</accession>
<reference evidence="2" key="1">
    <citation type="submission" date="2022-04" db="EMBL/GenBank/DDBJ databases">
        <title>Carnegiea gigantea Genome sequencing and assembly v2.</title>
        <authorList>
            <person name="Copetti D."/>
            <person name="Sanderson M.J."/>
            <person name="Burquez A."/>
            <person name="Wojciechowski M.F."/>
        </authorList>
    </citation>
    <scope>NUCLEOTIDE SEQUENCE</scope>
    <source>
        <strain evidence="2">SGP5-SGP5p</strain>
        <tissue evidence="2">Aerial part</tissue>
    </source>
</reference>
<gene>
    <name evidence="2" type="ORF">Cgig2_013875</name>
</gene>